<gene>
    <name evidence="2" type="ORF">FJ651_03900</name>
</gene>
<sequence>MKKTLVLLLALMSFVSFSQENLEEQIKRNEISSNLFDLVVAGSFNITYERLFEGNQSLLVSATFFDTFAYYDVGYIEDNSAFSFKAAYLIYFSKSKDHAGFFFYPQLKIRSGEITTDEGWFFDGNGNFTPYEFSYDIDGFSAGFGLGHKWIFNNKFSLMIFGEIARDLGGNNNDEYIDNVEPRFGVNLGIRF</sequence>
<keyword evidence="3" id="KW-1185">Reference proteome</keyword>
<dbReference type="AlphaFoldDB" id="A0A506PLE4"/>
<evidence type="ECO:0000313" key="3">
    <source>
        <dbReference type="Proteomes" id="UP000317332"/>
    </source>
</evidence>
<accession>A0A506PLE4</accession>
<reference evidence="2 3" key="1">
    <citation type="submission" date="2019-06" db="EMBL/GenBank/DDBJ databases">
        <title>Flavobacteriaceae Paucihalobacterium erythroidium CWB-1, complete genome.</title>
        <authorList>
            <person name="Wu S."/>
        </authorList>
    </citation>
    <scope>NUCLEOTIDE SEQUENCE [LARGE SCALE GENOMIC DNA]</scope>
    <source>
        <strain evidence="2 3">CWB-1</strain>
    </source>
</reference>
<evidence type="ECO:0000313" key="2">
    <source>
        <dbReference type="EMBL" id="TPV34683.1"/>
    </source>
</evidence>
<keyword evidence="1" id="KW-0732">Signal</keyword>
<protein>
    <recommendedName>
        <fullName evidence="4">DUF3575 domain-containing protein</fullName>
    </recommendedName>
</protein>
<comment type="caution">
    <text evidence="2">The sequence shown here is derived from an EMBL/GenBank/DDBJ whole genome shotgun (WGS) entry which is preliminary data.</text>
</comment>
<evidence type="ECO:0008006" key="4">
    <source>
        <dbReference type="Google" id="ProtNLM"/>
    </source>
</evidence>
<dbReference type="OrthoDB" id="768080at2"/>
<evidence type="ECO:0000256" key="1">
    <source>
        <dbReference type="SAM" id="SignalP"/>
    </source>
</evidence>
<dbReference type="RefSeq" id="WP_140989106.1">
    <property type="nucleotide sequence ID" value="NZ_VHIQ01000002.1"/>
</dbReference>
<name>A0A506PLE4_9FLAO</name>
<organism evidence="2 3">
    <name type="scientific">Paucihalobacter ruber</name>
    <dbReference type="NCBI Taxonomy" id="2567861"/>
    <lineage>
        <taxon>Bacteria</taxon>
        <taxon>Pseudomonadati</taxon>
        <taxon>Bacteroidota</taxon>
        <taxon>Flavobacteriia</taxon>
        <taxon>Flavobacteriales</taxon>
        <taxon>Flavobacteriaceae</taxon>
        <taxon>Paucihalobacter</taxon>
    </lineage>
</organism>
<dbReference type="EMBL" id="VHIQ01000002">
    <property type="protein sequence ID" value="TPV34683.1"/>
    <property type="molecule type" value="Genomic_DNA"/>
</dbReference>
<feature type="signal peptide" evidence="1">
    <location>
        <begin position="1"/>
        <end position="18"/>
    </location>
</feature>
<dbReference type="Proteomes" id="UP000317332">
    <property type="component" value="Unassembled WGS sequence"/>
</dbReference>
<proteinExistence type="predicted"/>
<feature type="chain" id="PRO_5021315129" description="DUF3575 domain-containing protein" evidence="1">
    <location>
        <begin position="19"/>
        <end position="192"/>
    </location>
</feature>